<proteinExistence type="predicted"/>
<gene>
    <name evidence="3" type="ORF">GCM10022214_34260</name>
</gene>
<dbReference type="InterPro" id="IPR007278">
    <property type="entry name" value="DUF397"/>
</dbReference>
<feature type="domain" description="DUF397" evidence="2">
    <location>
        <begin position="7"/>
        <end position="60"/>
    </location>
</feature>
<name>A0ABP7VVS0_9ACTN</name>
<feature type="compositionally biased region" description="Basic residues" evidence="1">
    <location>
        <begin position="1"/>
        <end position="13"/>
    </location>
</feature>
<evidence type="ECO:0000313" key="3">
    <source>
        <dbReference type="EMBL" id="GAA4074555.1"/>
    </source>
</evidence>
<protein>
    <recommendedName>
        <fullName evidence="2">DUF397 domain-containing protein</fullName>
    </recommendedName>
</protein>
<sequence>MSRHYTNWRKSRHSQPNGNCVEIGRADDGTIGIRDTKQHGTGPILEFTQAEWATLVHRIRTHQLNT</sequence>
<dbReference type="Pfam" id="PF04149">
    <property type="entry name" value="DUF397"/>
    <property type="match status" value="1"/>
</dbReference>
<dbReference type="EMBL" id="BAAAZG010000019">
    <property type="protein sequence ID" value="GAA4074555.1"/>
    <property type="molecule type" value="Genomic_DNA"/>
</dbReference>
<dbReference type="Proteomes" id="UP001500683">
    <property type="component" value="Unassembled WGS sequence"/>
</dbReference>
<keyword evidence="4" id="KW-1185">Reference proteome</keyword>
<dbReference type="RefSeq" id="WP_344947931.1">
    <property type="nucleotide sequence ID" value="NZ_BAAAZG010000019.1"/>
</dbReference>
<reference evidence="4" key="1">
    <citation type="journal article" date="2019" name="Int. J. Syst. Evol. Microbiol.">
        <title>The Global Catalogue of Microorganisms (GCM) 10K type strain sequencing project: providing services to taxonomists for standard genome sequencing and annotation.</title>
        <authorList>
            <consortium name="The Broad Institute Genomics Platform"/>
            <consortium name="The Broad Institute Genome Sequencing Center for Infectious Disease"/>
            <person name="Wu L."/>
            <person name="Ma J."/>
        </authorList>
    </citation>
    <scope>NUCLEOTIDE SEQUENCE [LARGE SCALE GENOMIC DNA]</scope>
    <source>
        <strain evidence="4">JCM 16702</strain>
    </source>
</reference>
<accession>A0ABP7VVS0</accession>
<evidence type="ECO:0000259" key="2">
    <source>
        <dbReference type="Pfam" id="PF04149"/>
    </source>
</evidence>
<organism evidence="3 4">
    <name type="scientific">Actinomadura miaoliensis</name>
    <dbReference type="NCBI Taxonomy" id="430685"/>
    <lineage>
        <taxon>Bacteria</taxon>
        <taxon>Bacillati</taxon>
        <taxon>Actinomycetota</taxon>
        <taxon>Actinomycetes</taxon>
        <taxon>Streptosporangiales</taxon>
        <taxon>Thermomonosporaceae</taxon>
        <taxon>Actinomadura</taxon>
    </lineage>
</organism>
<evidence type="ECO:0000256" key="1">
    <source>
        <dbReference type="SAM" id="MobiDB-lite"/>
    </source>
</evidence>
<comment type="caution">
    <text evidence="3">The sequence shown here is derived from an EMBL/GenBank/DDBJ whole genome shotgun (WGS) entry which is preliminary data.</text>
</comment>
<evidence type="ECO:0000313" key="4">
    <source>
        <dbReference type="Proteomes" id="UP001500683"/>
    </source>
</evidence>
<feature type="region of interest" description="Disordered" evidence="1">
    <location>
        <begin position="1"/>
        <end position="20"/>
    </location>
</feature>